<proteinExistence type="predicted"/>
<evidence type="ECO:0000313" key="1">
    <source>
        <dbReference type="EMBL" id="KIL58477.1"/>
    </source>
</evidence>
<gene>
    <name evidence="1" type="ORF">M378DRAFT_170556</name>
</gene>
<sequence length="81" mass="9037">MVQILLALTSPDYVTPMESANSVACGKKHQTIEKVAALDRTPQANAYITLLWPVLWASGVRKFRYSMLTAAHQGESRLKVY</sequence>
<dbReference type="EMBL" id="KN818337">
    <property type="protein sequence ID" value="KIL58477.1"/>
    <property type="molecule type" value="Genomic_DNA"/>
</dbReference>
<protein>
    <submittedName>
        <fullName evidence="1">Uncharacterized protein</fullName>
    </submittedName>
</protein>
<dbReference type="Proteomes" id="UP000054549">
    <property type="component" value="Unassembled WGS sequence"/>
</dbReference>
<keyword evidence="2" id="KW-1185">Reference proteome</keyword>
<reference evidence="1 2" key="1">
    <citation type="submission" date="2014-04" db="EMBL/GenBank/DDBJ databases">
        <title>Evolutionary Origins and Diversification of the Mycorrhizal Mutualists.</title>
        <authorList>
            <consortium name="DOE Joint Genome Institute"/>
            <consortium name="Mycorrhizal Genomics Consortium"/>
            <person name="Kohler A."/>
            <person name="Kuo A."/>
            <person name="Nagy L.G."/>
            <person name="Floudas D."/>
            <person name="Copeland A."/>
            <person name="Barry K.W."/>
            <person name="Cichocki N."/>
            <person name="Veneault-Fourrey C."/>
            <person name="LaButti K."/>
            <person name="Lindquist E.A."/>
            <person name="Lipzen A."/>
            <person name="Lundell T."/>
            <person name="Morin E."/>
            <person name="Murat C."/>
            <person name="Riley R."/>
            <person name="Ohm R."/>
            <person name="Sun H."/>
            <person name="Tunlid A."/>
            <person name="Henrissat B."/>
            <person name="Grigoriev I.V."/>
            <person name="Hibbett D.S."/>
            <person name="Martin F."/>
        </authorList>
    </citation>
    <scope>NUCLEOTIDE SEQUENCE [LARGE SCALE GENOMIC DNA]</scope>
    <source>
        <strain evidence="1 2">Koide BX008</strain>
    </source>
</reference>
<evidence type="ECO:0000313" key="2">
    <source>
        <dbReference type="Proteomes" id="UP000054549"/>
    </source>
</evidence>
<dbReference type="AlphaFoldDB" id="A0A0C2WB39"/>
<organism evidence="1 2">
    <name type="scientific">Amanita muscaria (strain Koide BX008)</name>
    <dbReference type="NCBI Taxonomy" id="946122"/>
    <lineage>
        <taxon>Eukaryota</taxon>
        <taxon>Fungi</taxon>
        <taxon>Dikarya</taxon>
        <taxon>Basidiomycota</taxon>
        <taxon>Agaricomycotina</taxon>
        <taxon>Agaricomycetes</taxon>
        <taxon>Agaricomycetidae</taxon>
        <taxon>Agaricales</taxon>
        <taxon>Pluteineae</taxon>
        <taxon>Amanitaceae</taxon>
        <taxon>Amanita</taxon>
    </lineage>
</organism>
<accession>A0A0C2WB39</accession>
<dbReference type="InParanoid" id="A0A0C2WB39"/>
<name>A0A0C2WB39_AMAMK</name>
<dbReference type="HOGENOM" id="CLU_2573381_0_0_1"/>